<evidence type="ECO:0000313" key="11">
    <source>
        <dbReference type="Proteomes" id="UP000500791"/>
    </source>
</evidence>
<dbReference type="InterPro" id="IPR010920">
    <property type="entry name" value="LSM_dom_sf"/>
</dbReference>
<dbReference type="InterPro" id="IPR006685">
    <property type="entry name" value="MscS_channel_2nd"/>
</dbReference>
<keyword evidence="5 7" id="KW-1133">Transmembrane helix</keyword>
<dbReference type="Pfam" id="PF21082">
    <property type="entry name" value="MS_channel_3rd"/>
    <property type="match status" value="1"/>
</dbReference>
<keyword evidence="6 7" id="KW-0472">Membrane</keyword>
<dbReference type="AlphaFoldDB" id="A0A6G7VQ48"/>
<keyword evidence="7" id="KW-0407">Ion channel</keyword>
<feature type="transmembrane region" description="Helical" evidence="7">
    <location>
        <begin position="55"/>
        <end position="77"/>
    </location>
</feature>
<keyword evidence="11" id="KW-1185">Reference proteome</keyword>
<evidence type="ECO:0000256" key="5">
    <source>
        <dbReference type="ARBA" id="ARBA00022989"/>
    </source>
</evidence>
<evidence type="ECO:0000313" key="10">
    <source>
        <dbReference type="EMBL" id="QIK42042.1"/>
    </source>
</evidence>
<keyword evidence="3" id="KW-1003">Cell membrane</keyword>
<dbReference type="InterPro" id="IPR045275">
    <property type="entry name" value="MscS_archaea/bacteria_type"/>
</dbReference>
<organism evidence="10 11">
    <name type="scientific">Pontivivens nitratireducens</name>
    <dbReference type="NCBI Taxonomy" id="2758038"/>
    <lineage>
        <taxon>Bacteria</taxon>
        <taxon>Pseudomonadati</taxon>
        <taxon>Pseudomonadota</taxon>
        <taxon>Alphaproteobacteria</taxon>
        <taxon>Rhodobacterales</taxon>
        <taxon>Paracoccaceae</taxon>
        <taxon>Pontivivens</taxon>
    </lineage>
</organism>
<comment type="function">
    <text evidence="7">Mechanosensitive channel that participates in the regulation of osmotic pressure changes within the cell, opening in response to stretch forces in the membrane lipid bilayer, without the need for other proteins. Contributes to normal resistance to hypoosmotic shock. Forms an ion channel of 1.0 nanosiemens conductance with a slight preference for anions.</text>
</comment>
<keyword evidence="7" id="KW-0997">Cell inner membrane</keyword>
<feature type="transmembrane region" description="Helical" evidence="7">
    <location>
        <begin position="12"/>
        <end position="34"/>
    </location>
</feature>
<evidence type="ECO:0000256" key="4">
    <source>
        <dbReference type="ARBA" id="ARBA00022692"/>
    </source>
</evidence>
<dbReference type="PANTHER" id="PTHR30221:SF1">
    <property type="entry name" value="SMALL-CONDUCTANCE MECHANOSENSITIVE CHANNEL"/>
    <property type="match status" value="1"/>
</dbReference>
<feature type="transmembrane region" description="Helical" evidence="7">
    <location>
        <begin position="89"/>
        <end position="115"/>
    </location>
</feature>
<evidence type="ECO:0000256" key="2">
    <source>
        <dbReference type="ARBA" id="ARBA00008017"/>
    </source>
</evidence>
<dbReference type="InterPro" id="IPR011066">
    <property type="entry name" value="MscS_channel_C_sf"/>
</dbReference>
<proteinExistence type="inferred from homology"/>
<dbReference type="PANTHER" id="PTHR30221">
    <property type="entry name" value="SMALL-CONDUCTANCE MECHANOSENSITIVE CHANNEL"/>
    <property type="match status" value="1"/>
</dbReference>
<dbReference type="SUPFAM" id="SSF82689">
    <property type="entry name" value="Mechanosensitive channel protein MscS (YggB), C-terminal domain"/>
    <property type="match status" value="1"/>
</dbReference>
<evidence type="ECO:0000256" key="7">
    <source>
        <dbReference type="RuleBase" id="RU369025"/>
    </source>
</evidence>
<comment type="subcellular location">
    <subcellularLocation>
        <location evidence="7">Cell inner membrane</location>
        <topology evidence="7">Multi-pass membrane protein</topology>
    </subcellularLocation>
    <subcellularLocation>
        <location evidence="1">Cell membrane</location>
        <topology evidence="1">Multi-pass membrane protein</topology>
    </subcellularLocation>
</comment>
<evidence type="ECO:0000256" key="6">
    <source>
        <dbReference type="ARBA" id="ARBA00023136"/>
    </source>
</evidence>
<keyword evidence="4 7" id="KW-0812">Transmembrane</keyword>
<accession>A0A6G7VQ48</accession>
<dbReference type="InterPro" id="IPR049278">
    <property type="entry name" value="MS_channel_C"/>
</dbReference>
<evidence type="ECO:0000256" key="3">
    <source>
        <dbReference type="ARBA" id="ARBA00022475"/>
    </source>
</evidence>
<comment type="caution">
    <text evidence="7">Lacks conserved residue(s) required for the propagation of feature annotation.</text>
</comment>
<sequence>MDQISGYGTALIAALPRIAAAILLIIVTWLTVIASRWIIRRVANRARMRRNLREVLMMLTSIVIWLIGLLIACTIVFPSITPGRALTTLGLGSVAIGFAFKDIFENFLAGLLILLREPFKIGDYIWTEESGIEGQVEEITIRDTHIRQTDGQLAVVPNAELFQNPVVVRTDAELRRTSIICGVAYGEDVDISRTVIEDAVRSVDTVRNDVRDVQVFAHAFGASSIDFEITWWTGSRPIDIRASRDQVVSAVKRALDDAGIEIPFPYRTLTFKSDSPVPLPPQSGESSPDS</sequence>
<evidence type="ECO:0000259" key="9">
    <source>
        <dbReference type="Pfam" id="PF21082"/>
    </source>
</evidence>
<keyword evidence="7" id="KW-0406">Ion transport</keyword>
<gene>
    <name evidence="10" type="ORF">G8E03_06980</name>
</gene>
<evidence type="ECO:0000256" key="1">
    <source>
        <dbReference type="ARBA" id="ARBA00004651"/>
    </source>
</evidence>
<dbReference type="KEGG" id="mon:G8E03_06980"/>
<reference evidence="10 11" key="1">
    <citation type="submission" date="2020-03" db="EMBL/GenBank/DDBJ databases">
        <title>Complete genome sequence of Monaibacterium sp. ALG8 with diverse plasmids.</title>
        <authorList>
            <person name="Sun C."/>
        </authorList>
    </citation>
    <scope>NUCLEOTIDE SEQUENCE [LARGE SCALE GENOMIC DNA]</scope>
    <source>
        <strain evidence="10 11">ALG8</strain>
    </source>
</reference>
<keyword evidence="7" id="KW-0813">Transport</keyword>
<dbReference type="Gene3D" id="2.30.30.60">
    <property type="match status" value="1"/>
</dbReference>
<dbReference type="GO" id="GO:0008381">
    <property type="term" value="F:mechanosensitive monoatomic ion channel activity"/>
    <property type="evidence" value="ECO:0007669"/>
    <property type="project" value="InterPro"/>
</dbReference>
<dbReference type="Gene3D" id="1.10.287.1260">
    <property type="match status" value="1"/>
</dbReference>
<name>A0A6G7VQ48_9RHOB</name>
<dbReference type="InterPro" id="IPR023408">
    <property type="entry name" value="MscS_beta-dom_sf"/>
</dbReference>
<dbReference type="InterPro" id="IPR011014">
    <property type="entry name" value="MscS_channel_TM-2"/>
</dbReference>
<feature type="domain" description="Mechanosensitive ion channel MscS C-terminal" evidence="9">
    <location>
        <begin position="179"/>
        <end position="262"/>
    </location>
</feature>
<dbReference type="SUPFAM" id="SSF82861">
    <property type="entry name" value="Mechanosensitive channel protein MscS (YggB), transmembrane region"/>
    <property type="match status" value="1"/>
</dbReference>
<protein>
    <recommendedName>
        <fullName evidence="7">Small-conductance mechanosensitive channel</fullName>
    </recommendedName>
</protein>
<dbReference type="Pfam" id="PF00924">
    <property type="entry name" value="MS_channel_2nd"/>
    <property type="match status" value="1"/>
</dbReference>
<dbReference type="Proteomes" id="UP000500791">
    <property type="component" value="Chromosome"/>
</dbReference>
<comment type="similarity">
    <text evidence="2 7">Belongs to the MscS (TC 1.A.23) family.</text>
</comment>
<comment type="subunit">
    <text evidence="7">Homoheptamer.</text>
</comment>
<dbReference type="Gene3D" id="3.30.70.100">
    <property type="match status" value="1"/>
</dbReference>
<evidence type="ECO:0000259" key="8">
    <source>
        <dbReference type="Pfam" id="PF00924"/>
    </source>
</evidence>
<dbReference type="SUPFAM" id="SSF50182">
    <property type="entry name" value="Sm-like ribonucleoproteins"/>
    <property type="match status" value="1"/>
</dbReference>
<dbReference type="GO" id="GO:0005886">
    <property type="term" value="C:plasma membrane"/>
    <property type="evidence" value="ECO:0007669"/>
    <property type="project" value="UniProtKB-SubCell"/>
</dbReference>
<feature type="domain" description="Mechanosensitive ion channel MscS" evidence="8">
    <location>
        <begin position="102"/>
        <end position="166"/>
    </location>
</feature>
<dbReference type="EMBL" id="CP049811">
    <property type="protein sequence ID" value="QIK42042.1"/>
    <property type="molecule type" value="Genomic_DNA"/>
</dbReference>